<protein>
    <submittedName>
        <fullName evidence="1">Uncharacterized protein</fullName>
    </submittedName>
</protein>
<proteinExistence type="predicted"/>
<sequence>IQEKLDKADEIEDMDILKFSEVFAKFADRIGRGAVKKIEERRVSIVLSQEELTRAKERADGKTFSGTPESIRFGRSEIGAEGSVGEVVEVVRVESCGEEI</sequence>
<accession>A0A0F9H7K6</accession>
<name>A0A0F9H7K6_9ZZZZ</name>
<evidence type="ECO:0000313" key="1">
    <source>
        <dbReference type="EMBL" id="KKM07030.1"/>
    </source>
</evidence>
<dbReference type="EMBL" id="LAZR01015861">
    <property type="protein sequence ID" value="KKM07030.1"/>
    <property type="molecule type" value="Genomic_DNA"/>
</dbReference>
<feature type="non-terminal residue" evidence="1">
    <location>
        <position position="1"/>
    </location>
</feature>
<dbReference type="AlphaFoldDB" id="A0A0F9H7K6"/>
<organism evidence="1">
    <name type="scientific">marine sediment metagenome</name>
    <dbReference type="NCBI Taxonomy" id="412755"/>
    <lineage>
        <taxon>unclassified sequences</taxon>
        <taxon>metagenomes</taxon>
        <taxon>ecological metagenomes</taxon>
    </lineage>
</organism>
<reference evidence="1" key="1">
    <citation type="journal article" date="2015" name="Nature">
        <title>Complex archaea that bridge the gap between prokaryotes and eukaryotes.</title>
        <authorList>
            <person name="Spang A."/>
            <person name="Saw J.H."/>
            <person name="Jorgensen S.L."/>
            <person name="Zaremba-Niedzwiedzka K."/>
            <person name="Martijn J."/>
            <person name="Lind A.E."/>
            <person name="van Eijk R."/>
            <person name="Schleper C."/>
            <person name="Guy L."/>
            <person name="Ettema T.J."/>
        </authorList>
    </citation>
    <scope>NUCLEOTIDE SEQUENCE</scope>
</reference>
<comment type="caution">
    <text evidence="1">The sequence shown here is derived from an EMBL/GenBank/DDBJ whole genome shotgun (WGS) entry which is preliminary data.</text>
</comment>
<gene>
    <name evidence="1" type="ORF">LCGC14_1737980</name>
</gene>